<dbReference type="VEuPathDB" id="HostDB:ENSCPOG00000021326"/>
<dbReference type="GO" id="GO:0005886">
    <property type="term" value="C:plasma membrane"/>
    <property type="evidence" value="ECO:0007669"/>
    <property type="project" value="UniProtKB-SubCell"/>
</dbReference>
<reference evidence="11" key="1">
    <citation type="journal article" date="2011" name="Nature">
        <title>A high-resolution map of human evolutionary constraint using 29 mammals.</title>
        <authorList>
            <person name="Lindblad-Toh K."/>
            <person name="Garber M."/>
            <person name="Zuk O."/>
            <person name="Lin M.F."/>
            <person name="Parker B.J."/>
            <person name="Washietl S."/>
            <person name="Kheradpour P."/>
            <person name="Ernst J."/>
            <person name="Jordan G."/>
            <person name="Mauceli E."/>
            <person name="Ward L.D."/>
            <person name="Lowe C.B."/>
            <person name="Holloway A.K."/>
            <person name="Clamp M."/>
            <person name="Gnerre S."/>
            <person name="Alfoldi J."/>
            <person name="Beal K."/>
            <person name="Chang J."/>
            <person name="Clawson H."/>
            <person name="Cuff J."/>
            <person name="Di Palma F."/>
            <person name="Fitzgerald S."/>
            <person name="Flicek P."/>
            <person name="Guttman M."/>
            <person name="Hubisz M.J."/>
            <person name="Jaffe D.B."/>
            <person name="Jungreis I."/>
            <person name="Kent W.J."/>
            <person name="Kostka D."/>
            <person name="Lara M."/>
            <person name="Martins A.L."/>
            <person name="Massingham T."/>
            <person name="Moltke I."/>
            <person name="Raney B.J."/>
            <person name="Rasmussen M.D."/>
            <person name="Robinson J."/>
            <person name="Stark A."/>
            <person name="Vilella A.J."/>
            <person name="Wen J."/>
            <person name="Xie X."/>
            <person name="Zody M.C."/>
            <person name="Baldwin J."/>
            <person name="Bloom T."/>
            <person name="Chin C.W."/>
            <person name="Heiman D."/>
            <person name="Nicol R."/>
            <person name="Nusbaum C."/>
            <person name="Young S."/>
            <person name="Wilkinson J."/>
            <person name="Worley K.C."/>
            <person name="Kovar C.L."/>
            <person name="Muzny D.M."/>
            <person name="Gibbs R.A."/>
            <person name="Cree A."/>
            <person name="Dihn H.H."/>
            <person name="Fowler G."/>
            <person name="Jhangiani S."/>
            <person name="Joshi V."/>
            <person name="Lee S."/>
            <person name="Lewis L.R."/>
            <person name="Nazareth L.V."/>
            <person name="Okwuonu G."/>
            <person name="Santibanez J."/>
            <person name="Warren W.C."/>
            <person name="Mardis E.R."/>
            <person name="Weinstock G.M."/>
            <person name="Wilson R.K."/>
            <person name="Delehaunty K."/>
            <person name="Dooling D."/>
            <person name="Fronik C."/>
            <person name="Fulton L."/>
            <person name="Fulton B."/>
            <person name="Graves T."/>
            <person name="Minx P."/>
            <person name="Sodergren E."/>
            <person name="Birney E."/>
            <person name="Margulies E.H."/>
            <person name="Herrero J."/>
            <person name="Green E.D."/>
            <person name="Haussler D."/>
            <person name="Siepel A."/>
            <person name="Goldman N."/>
            <person name="Pollard K.S."/>
            <person name="Pedersen J.S."/>
            <person name="Lander E.S."/>
            <person name="Kellis M."/>
        </authorList>
    </citation>
    <scope>NUCLEOTIDE SEQUENCE [LARGE SCALE GENOMIC DNA]</scope>
    <source>
        <strain evidence="11">2N</strain>
    </source>
</reference>
<keyword evidence="7" id="KW-0449">Lipoprotein</keyword>
<evidence type="ECO:0000256" key="1">
    <source>
        <dbReference type="ARBA" id="ARBA00004609"/>
    </source>
</evidence>
<feature type="domain" description="UPAR/Ly6" evidence="9">
    <location>
        <begin position="125"/>
        <end position="208"/>
    </location>
</feature>
<proteinExistence type="predicted"/>
<dbReference type="InterPro" id="IPR045860">
    <property type="entry name" value="Snake_toxin-like_sf"/>
</dbReference>
<reference evidence="10" key="3">
    <citation type="submission" date="2025-09" db="UniProtKB">
        <authorList>
            <consortium name="Ensembl"/>
        </authorList>
    </citation>
    <scope>IDENTIFICATION</scope>
    <source>
        <strain evidence="10">2N</strain>
    </source>
</reference>
<comment type="subcellular location">
    <subcellularLocation>
        <location evidence="1">Cell membrane</location>
        <topology evidence="1">Lipid-anchor</topology>
        <topology evidence="1">GPI-anchor</topology>
    </subcellularLocation>
</comment>
<evidence type="ECO:0000256" key="2">
    <source>
        <dbReference type="ARBA" id="ARBA00022475"/>
    </source>
</evidence>
<gene>
    <name evidence="10" type="primary">LYPD5</name>
</gene>
<evidence type="ECO:0000313" key="10">
    <source>
        <dbReference type="Ensembl" id="ENSCPOP00000020721.2"/>
    </source>
</evidence>
<dbReference type="GeneTree" id="ENSGT00940000153599"/>
<evidence type="ECO:0000256" key="4">
    <source>
        <dbReference type="ARBA" id="ARBA00022729"/>
    </source>
</evidence>
<dbReference type="PANTHER" id="PTHR10624:SF9">
    <property type="entry name" value="LY6_PLAUR DOMAIN-CONTAINING PROTEIN 5"/>
    <property type="match status" value="1"/>
</dbReference>
<dbReference type="AlphaFoldDB" id="H0WCK0"/>
<organism evidence="10 11">
    <name type="scientific">Cavia porcellus</name>
    <name type="common">Guinea pig</name>
    <dbReference type="NCBI Taxonomy" id="10141"/>
    <lineage>
        <taxon>Eukaryota</taxon>
        <taxon>Metazoa</taxon>
        <taxon>Chordata</taxon>
        <taxon>Craniata</taxon>
        <taxon>Vertebrata</taxon>
        <taxon>Euteleostomi</taxon>
        <taxon>Mammalia</taxon>
        <taxon>Eutheria</taxon>
        <taxon>Euarchontoglires</taxon>
        <taxon>Glires</taxon>
        <taxon>Rodentia</taxon>
        <taxon>Hystricomorpha</taxon>
        <taxon>Caviidae</taxon>
        <taxon>Cavia</taxon>
    </lineage>
</organism>
<evidence type="ECO:0000256" key="7">
    <source>
        <dbReference type="ARBA" id="ARBA00023288"/>
    </source>
</evidence>
<accession>H0WCK0</accession>
<dbReference type="SUPFAM" id="SSF57302">
    <property type="entry name" value="Snake toxin-like"/>
    <property type="match status" value="1"/>
</dbReference>
<dbReference type="Bgee" id="ENSCPOG00000021326">
    <property type="expression patterns" value="Expressed in zone of skin"/>
</dbReference>
<evidence type="ECO:0000256" key="3">
    <source>
        <dbReference type="ARBA" id="ARBA00022622"/>
    </source>
</evidence>
<evidence type="ECO:0000256" key="5">
    <source>
        <dbReference type="ARBA" id="ARBA00023136"/>
    </source>
</evidence>
<keyword evidence="2" id="KW-1003">Cell membrane</keyword>
<dbReference type="STRING" id="10141.ENSCPOP00000020721"/>
<keyword evidence="5" id="KW-0472">Membrane</keyword>
<dbReference type="Pfam" id="PF00021">
    <property type="entry name" value="UPAR_LY6"/>
    <property type="match status" value="1"/>
</dbReference>
<name>H0WCK0_CAVPO</name>
<reference evidence="10" key="2">
    <citation type="submission" date="2025-08" db="UniProtKB">
        <authorList>
            <consortium name="Ensembl"/>
        </authorList>
    </citation>
    <scope>IDENTIFICATION</scope>
    <source>
        <strain evidence="10">2N</strain>
    </source>
</reference>
<dbReference type="FunFam" id="2.10.60.10:FF:000020">
    <property type="entry name" value="LY6/PLAUR domain containing 5"/>
    <property type="match status" value="1"/>
</dbReference>
<evidence type="ECO:0000313" key="11">
    <source>
        <dbReference type="Proteomes" id="UP000005447"/>
    </source>
</evidence>
<dbReference type="Gene3D" id="2.10.60.10">
    <property type="entry name" value="CD59"/>
    <property type="match status" value="1"/>
</dbReference>
<keyword evidence="6" id="KW-0325">Glycoprotein</keyword>
<evidence type="ECO:0000259" key="9">
    <source>
        <dbReference type="Pfam" id="PF00021"/>
    </source>
</evidence>
<dbReference type="InterPro" id="IPR016054">
    <property type="entry name" value="LY6_UPA_recep-like"/>
</dbReference>
<dbReference type="CDD" id="cd23565">
    <property type="entry name" value="TFP_LU_ECD_LYPD5_rpt1"/>
    <property type="match status" value="1"/>
</dbReference>
<dbReference type="eggNOG" id="ENOG502SVAB">
    <property type="taxonomic scope" value="Eukaryota"/>
</dbReference>
<evidence type="ECO:0000256" key="6">
    <source>
        <dbReference type="ARBA" id="ARBA00023180"/>
    </source>
</evidence>
<dbReference type="GO" id="GO:0098552">
    <property type="term" value="C:side of membrane"/>
    <property type="evidence" value="ECO:0007669"/>
    <property type="project" value="UniProtKB-KW"/>
</dbReference>
<dbReference type="FunCoup" id="H0WCK0">
    <property type="interactions" value="431"/>
</dbReference>
<sequence>FRCPGPADHPGPSPGSRALQCYSIEHVYSGPFDISNMQLPKISCPHACSEVIMSLDTGYRRPLTVLQKGCWEGQKIGRVESPWMALPPDYTEVHGCKEDLCNTKLQTHDSIPDLSRAPNPQTLSGTECYMCLGMHPEDCSLEKSLLVRCHGDQSVCYQGSGRMNTGNFSVPVYIRTCHRPSCIVEGSTSPWTAIELQGECCKGNLCNGGSLNVTAAAATPLQAPHTLALLLTTALLASALGGPLGFSR</sequence>
<dbReference type="InParanoid" id="H0WCK0"/>
<keyword evidence="11" id="KW-1185">Reference proteome</keyword>
<dbReference type="Ensembl" id="ENSCPOT00000023579.2">
    <property type="protein sequence ID" value="ENSCPOP00000020721.2"/>
    <property type="gene ID" value="ENSCPOG00000021326.2"/>
</dbReference>
<keyword evidence="3" id="KW-0336">GPI-anchor</keyword>
<dbReference type="OMA" id="FQHIYFG"/>
<keyword evidence="4" id="KW-0732">Signal</keyword>
<dbReference type="PANTHER" id="PTHR10624">
    <property type="entry name" value="UROKINASE PLASMINOGEN ACTIVATOR SURFACE RECEPTOR-RELATED"/>
    <property type="match status" value="1"/>
</dbReference>
<dbReference type="HOGENOM" id="CLU_102584_0_0_1"/>
<dbReference type="CDD" id="cd23566">
    <property type="entry name" value="TFP_LU_ECD_LYPD5_rpt2"/>
    <property type="match status" value="1"/>
</dbReference>
<dbReference type="Proteomes" id="UP000005447">
    <property type="component" value="Unassembled WGS sequence"/>
</dbReference>
<protein>
    <recommendedName>
        <fullName evidence="8">Ly6/PLAUR domain-containing protein 5</fullName>
    </recommendedName>
</protein>
<dbReference type="EMBL" id="AAKN02048222">
    <property type="status" value="NOT_ANNOTATED_CDS"/>
    <property type="molecule type" value="Genomic_DNA"/>
</dbReference>
<evidence type="ECO:0000256" key="8">
    <source>
        <dbReference type="ARBA" id="ARBA00067857"/>
    </source>
</evidence>